<dbReference type="EMBL" id="JPKZ01000514">
    <property type="protein sequence ID" value="KHN86860.1"/>
    <property type="molecule type" value="Genomic_DNA"/>
</dbReference>
<dbReference type="OrthoDB" id="6365737at2759"/>
<proteinExistence type="predicted"/>
<gene>
    <name evidence="1" type="ORF">Tcan_02675</name>
</gene>
<sequence length="153" mass="16899">MPLPTPYRSNLVSLTIDTELFQRSLMTVEMNAHMPSSSLYKPHDHLLKSSPAISSPSALDRRSCFPPTPSGTVKAADSASVDALKKTTATASETCICDRPASHIVCTRCGYELVGRLQRVCPEHPKKLALMDHRECPNRLCRSIHLIEVSLEK</sequence>
<reference evidence="1 2" key="1">
    <citation type="submission" date="2014-11" db="EMBL/GenBank/DDBJ databases">
        <title>Genetic blueprint of the zoonotic pathogen Toxocara canis.</title>
        <authorList>
            <person name="Zhu X.-Q."/>
            <person name="Korhonen P.K."/>
            <person name="Cai H."/>
            <person name="Young N.D."/>
            <person name="Nejsum P."/>
            <person name="von Samson-Himmelstjerna G."/>
            <person name="Boag P.R."/>
            <person name="Tan P."/>
            <person name="Li Q."/>
            <person name="Min J."/>
            <person name="Yang Y."/>
            <person name="Wang X."/>
            <person name="Fang X."/>
            <person name="Hall R.S."/>
            <person name="Hofmann A."/>
            <person name="Sternberg P.W."/>
            <person name="Jex A.R."/>
            <person name="Gasser R.B."/>
        </authorList>
    </citation>
    <scope>NUCLEOTIDE SEQUENCE [LARGE SCALE GENOMIC DNA]</scope>
    <source>
        <strain evidence="1">PN_DK_2014</strain>
    </source>
</reference>
<evidence type="ECO:0000313" key="2">
    <source>
        <dbReference type="Proteomes" id="UP000031036"/>
    </source>
</evidence>
<organism evidence="1 2">
    <name type="scientific">Toxocara canis</name>
    <name type="common">Canine roundworm</name>
    <dbReference type="NCBI Taxonomy" id="6265"/>
    <lineage>
        <taxon>Eukaryota</taxon>
        <taxon>Metazoa</taxon>
        <taxon>Ecdysozoa</taxon>
        <taxon>Nematoda</taxon>
        <taxon>Chromadorea</taxon>
        <taxon>Rhabditida</taxon>
        <taxon>Spirurina</taxon>
        <taxon>Ascaridomorpha</taxon>
        <taxon>Ascaridoidea</taxon>
        <taxon>Toxocaridae</taxon>
        <taxon>Toxocara</taxon>
    </lineage>
</organism>
<name>A0A0B2W101_TOXCA</name>
<dbReference type="OMA" id="SHIVCTR"/>
<comment type="caution">
    <text evidence="1">The sequence shown here is derived from an EMBL/GenBank/DDBJ whole genome shotgun (WGS) entry which is preliminary data.</text>
</comment>
<evidence type="ECO:0000313" key="1">
    <source>
        <dbReference type="EMBL" id="KHN86860.1"/>
    </source>
</evidence>
<keyword evidence="2" id="KW-1185">Reference proteome</keyword>
<dbReference type="Proteomes" id="UP000031036">
    <property type="component" value="Unassembled WGS sequence"/>
</dbReference>
<dbReference type="AlphaFoldDB" id="A0A0B2W101"/>
<accession>A0A0B2W101</accession>
<protein>
    <submittedName>
        <fullName evidence="1">Uncharacterized protein</fullName>
    </submittedName>
</protein>